<keyword evidence="2" id="KW-1133">Transmembrane helix</keyword>
<feature type="signal peptide" evidence="3">
    <location>
        <begin position="1"/>
        <end position="18"/>
    </location>
</feature>
<evidence type="ECO:0000256" key="2">
    <source>
        <dbReference type="SAM" id="Phobius"/>
    </source>
</evidence>
<feature type="region of interest" description="Disordered" evidence="1">
    <location>
        <begin position="149"/>
        <end position="170"/>
    </location>
</feature>
<accession>A0A7S3I0I0</accession>
<evidence type="ECO:0000313" key="4">
    <source>
        <dbReference type="EMBL" id="CAE0310325.1"/>
    </source>
</evidence>
<feature type="chain" id="PRO_5030873473" evidence="3">
    <location>
        <begin position="19"/>
        <end position="170"/>
    </location>
</feature>
<gene>
    <name evidence="4" type="ORF">FEHR0123_LOCUS5242</name>
</gene>
<feature type="transmembrane region" description="Helical" evidence="2">
    <location>
        <begin position="25"/>
        <end position="44"/>
    </location>
</feature>
<sequence length="170" mass="19165">MIWWLLIAIAAQNSGCTQESFYPDAFLMTNCFSIGIYVMVYILHNKDYLLEWSKGEEVAKNLFTKQSERYLSFYTFIIEWHLFELVLGKCLDSFTDSIMCGDEGSKWIYASGKGNLFMMLHIIGTMMGTGMARAVFIKTAKAEGIFGGVDEDSDDDAAPAPKKVESKKSK</sequence>
<reference evidence="4" key="1">
    <citation type="submission" date="2021-01" db="EMBL/GenBank/DDBJ databases">
        <authorList>
            <person name="Corre E."/>
            <person name="Pelletier E."/>
            <person name="Niang G."/>
            <person name="Scheremetjew M."/>
            <person name="Finn R."/>
            <person name="Kale V."/>
            <person name="Holt S."/>
            <person name="Cochrane G."/>
            <person name="Meng A."/>
            <person name="Brown T."/>
            <person name="Cohen L."/>
        </authorList>
    </citation>
    <scope>NUCLEOTIDE SEQUENCE</scope>
    <source>
        <strain evidence="4">Fehren 1</strain>
    </source>
</reference>
<evidence type="ECO:0000256" key="3">
    <source>
        <dbReference type="SAM" id="SignalP"/>
    </source>
</evidence>
<evidence type="ECO:0000256" key="1">
    <source>
        <dbReference type="SAM" id="MobiDB-lite"/>
    </source>
</evidence>
<keyword evidence="3" id="KW-0732">Signal</keyword>
<proteinExistence type="predicted"/>
<dbReference type="AlphaFoldDB" id="A0A7S3I0I0"/>
<protein>
    <submittedName>
        <fullName evidence="4">Uncharacterized protein</fullName>
    </submittedName>
</protein>
<name>A0A7S3I0I0_9SPIT</name>
<keyword evidence="2" id="KW-0812">Transmembrane</keyword>
<organism evidence="4">
    <name type="scientific">Favella ehrenbergii</name>
    <dbReference type="NCBI Taxonomy" id="182087"/>
    <lineage>
        <taxon>Eukaryota</taxon>
        <taxon>Sar</taxon>
        <taxon>Alveolata</taxon>
        <taxon>Ciliophora</taxon>
        <taxon>Intramacronucleata</taxon>
        <taxon>Spirotrichea</taxon>
        <taxon>Choreotrichia</taxon>
        <taxon>Tintinnida</taxon>
        <taxon>Xystonellidae</taxon>
        <taxon>Favella</taxon>
    </lineage>
</organism>
<dbReference type="EMBL" id="HBIE01016797">
    <property type="protein sequence ID" value="CAE0310325.1"/>
    <property type="molecule type" value="Transcribed_RNA"/>
</dbReference>
<keyword evidence="2" id="KW-0472">Membrane</keyword>